<dbReference type="PROSITE" id="PS51318">
    <property type="entry name" value="TAT"/>
    <property type="match status" value="1"/>
</dbReference>
<evidence type="ECO:0000256" key="1">
    <source>
        <dbReference type="ARBA" id="ARBA00001974"/>
    </source>
</evidence>
<evidence type="ECO:0000259" key="7">
    <source>
        <dbReference type="PROSITE" id="PS51387"/>
    </source>
</evidence>
<evidence type="ECO:0000256" key="3">
    <source>
        <dbReference type="ARBA" id="ARBA00022630"/>
    </source>
</evidence>
<name>A0ABQ4E8V9_9ACTN</name>
<comment type="cofactor">
    <cofactor evidence="1">
        <name>FAD</name>
        <dbReference type="ChEBI" id="CHEBI:57692"/>
    </cofactor>
</comment>
<keyword evidence="4" id="KW-0274">FAD</keyword>
<dbReference type="SUPFAM" id="SSF56176">
    <property type="entry name" value="FAD-binding/transporter-associated domain-like"/>
    <property type="match status" value="1"/>
</dbReference>
<dbReference type="EMBL" id="BONW01000028">
    <property type="protein sequence ID" value="GIG90722.1"/>
    <property type="molecule type" value="Genomic_DNA"/>
</dbReference>
<proteinExistence type="inferred from homology"/>
<protein>
    <submittedName>
        <fullName evidence="8">FAD-linked oxidase</fullName>
    </submittedName>
</protein>
<reference evidence="8 9" key="1">
    <citation type="submission" date="2021-01" db="EMBL/GenBank/DDBJ databases">
        <title>Whole genome shotgun sequence of Plantactinospora endophytica NBRC 110450.</title>
        <authorList>
            <person name="Komaki H."/>
            <person name="Tamura T."/>
        </authorList>
    </citation>
    <scope>NUCLEOTIDE SEQUENCE [LARGE SCALE GENOMIC DNA]</scope>
    <source>
        <strain evidence="8 9">NBRC 110450</strain>
    </source>
</reference>
<dbReference type="InterPro" id="IPR006311">
    <property type="entry name" value="TAT_signal"/>
</dbReference>
<dbReference type="InterPro" id="IPR016169">
    <property type="entry name" value="FAD-bd_PCMH_sub2"/>
</dbReference>
<sequence length="549" mass="58307">MAVISRRTILTGTVAAAGSAAVGLAAGGPAMAAPLAAASENGGGAYGPTFGPASVTQSDPRYAELVVGNNQRWVARPESVRLVGSTDQVVAVVQEAVNAGKRVSIRGGGHCFADFVYNMDTKIIIDMSMMDKVYFDSTRKAFVVEGGALLGNVKNALYKGWNVTLPAGICLDVGIGGHATGGGYGMLSRRFGLVSDHIEAVEMVVVDKYKVARRVVASRSPADPNHDLWWACTGGGGGNFGVITRFWFRSPDATGDSPTTALPAPPKDVLLNVVTVPWSSLDQAKFTTLVRNYGVWHEQNAAADSPYTAACSQMLIPHRAGGNITVFTEIDAGLSNASQLLADYVAAMIRDTGVTGPFQSQKMSWLDSVKVIGTANPTLTGNPTLRSGIKTAFMRKSFTDAQLAALYGQLTRTDYANPNVVLQLAGYGGGKINTVPPGATATAHRDAAFLAALQGFWLNPAEDSVHVGFLRDAYGALFASTGGYPVPNDQTDGCYVSAPDPDITDPAINRSGVPWYRLYYKENYPRLQLVKARWDPNNFFRHSQSITAP</sequence>
<dbReference type="Pfam" id="PF08031">
    <property type="entry name" value="BBE"/>
    <property type="match status" value="1"/>
</dbReference>
<dbReference type="InterPro" id="IPR036318">
    <property type="entry name" value="FAD-bd_PCMH-like_sf"/>
</dbReference>
<dbReference type="Gene3D" id="3.40.462.20">
    <property type="match status" value="1"/>
</dbReference>
<keyword evidence="3" id="KW-0285">Flavoprotein</keyword>
<dbReference type="InterPro" id="IPR050416">
    <property type="entry name" value="FAD-linked_Oxidoreductase"/>
</dbReference>
<feature type="signal peptide" evidence="6">
    <location>
        <begin position="1"/>
        <end position="32"/>
    </location>
</feature>
<dbReference type="InterPro" id="IPR012951">
    <property type="entry name" value="BBE"/>
</dbReference>
<evidence type="ECO:0000256" key="4">
    <source>
        <dbReference type="ARBA" id="ARBA00022827"/>
    </source>
</evidence>
<dbReference type="PANTHER" id="PTHR42973:SF39">
    <property type="entry name" value="FAD-BINDING PCMH-TYPE DOMAIN-CONTAINING PROTEIN"/>
    <property type="match status" value="1"/>
</dbReference>
<organism evidence="8 9">
    <name type="scientific">Plantactinospora endophytica</name>
    <dbReference type="NCBI Taxonomy" id="673535"/>
    <lineage>
        <taxon>Bacteria</taxon>
        <taxon>Bacillati</taxon>
        <taxon>Actinomycetota</taxon>
        <taxon>Actinomycetes</taxon>
        <taxon>Micromonosporales</taxon>
        <taxon>Micromonosporaceae</taxon>
        <taxon>Plantactinospora</taxon>
    </lineage>
</organism>
<comment type="similarity">
    <text evidence="2">Belongs to the oxygen-dependent FAD-linked oxidoreductase family.</text>
</comment>
<gene>
    <name evidence="8" type="ORF">Pen02_56580</name>
</gene>
<keyword evidence="5" id="KW-0560">Oxidoreductase</keyword>
<evidence type="ECO:0000313" key="8">
    <source>
        <dbReference type="EMBL" id="GIG90722.1"/>
    </source>
</evidence>
<dbReference type="PROSITE" id="PS51387">
    <property type="entry name" value="FAD_PCMH"/>
    <property type="match status" value="1"/>
</dbReference>
<accession>A0ABQ4E8V9</accession>
<comment type="caution">
    <text evidence="8">The sequence shown here is derived from an EMBL/GenBank/DDBJ whole genome shotgun (WGS) entry which is preliminary data.</text>
</comment>
<keyword evidence="6" id="KW-0732">Signal</keyword>
<keyword evidence="9" id="KW-1185">Reference proteome</keyword>
<dbReference type="Pfam" id="PF01565">
    <property type="entry name" value="FAD_binding_4"/>
    <property type="match status" value="1"/>
</dbReference>
<dbReference type="PANTHER" id="PTHR42973">
    <property type="entry name" value="BINDING OXIDOREDUCTASE, PUTATIVE (AFU_ORTHOLOGUE AFUA_1G17690)-RELATED"/>
    <property type="match status" value="1"/>
</dbReference>
<dbReference type="InterPro" id="IPR006094">
    <property type="entry name" value="Oxid_FAD_bind_N"/>
</dbReference>
<evidence type="ECO:0000256" key="2">
    <source>
        <dbReference type="ARBA" id="ARBA00005466"/>
    </source>
</evidence>
<evidence type="ECO:0000313" key="9">
    <source>
        <dbReference type="Proteomes" id="UP000646749"/>
    </source>
</evidence>
<dbReference type="Gene3D" id="3.30.465.10">
    <property type="match status" value="1"/>
</dbReference>
<evidence type="ECO:0000256" key="6">
    <source>
        <dbReference type="SAM" id="SignalP"/>
    </source>
</evidence>
<dbReference type="Proteomes" id="UP000646749">
    <property type="component" value="Unassembled WGS sequence"/>
</dbReference>
<dbReference type="InterPro" id="IPR016166">
    <property type="entry name" value="FAD-bd_PCMH"/>
</dbReference>
<feature type="domain" description="FAD-binding PCMH-type" evidence="7">
    <location>
        <begin position="66"/>
        <end position="253"/>
    </location>
</feature>
<feature type="chain" id="PRO_5047479260" evidence="6">
    <location>
        <begin position="33"/>
        <end position="549"/>
    </location>
</feature>
<evidence type="ECO:0000256" key="5">
    <source>
        <dbReference type="ARBA" id="ARBA00023002"/>
    </source>
</evidence>